<comment type="caution">
    <text evidence="1">The sequence shown here is derived from an EMBL/GenBank/DDBJ whole genome shotgun (WGS) entry which is preliminary data.</text>
</comment>
<dbReference type="AlphaFoldDB" id="A0ABD4LLN1"/>
<evidence type="ECO:0008006" key="3">
    <source>
        <dbReference type="Google" id="ProtNLM"/>
    </source>
</evidence>
<gene>
    <name evidence="1" type="ORF">JCR31_28085</name>
</gene>
<evidence type="ECO:0000313" key="2">
    <source>
        <dbReference type="Proteomes" id="UP000613452"/>
    </source>
</evidence>
<evidence type="ECO:0000313" key="1">
    <source>
        <dbReference type="EMBL" id="MBK1611704.1"/>
    </source>
</evidence>
<accession>A0ABD4LLN1</accession>
<organism evidence="1 2">
    <name type="scientific">Bacillus cereus</name>
    <dbReference type="NCBI Taxonomy" id="1396"/>
    <lineage>
        <taxon>Bacteria</taxon>
        <taxon>Bacillati</taxon>
        <taxon>Bacillota</taxon>
        <taxon>Bacilli</taxon>
        <taxon>Bacillales</taxon>
        <taxon>Bacillaceae</taxon>
        <taxon>Bacillus</taxon>
        <taxon>Bacillus cereus group</taxon>
    </lineage>
</organism>
<name>A0ABD4LLN1_BACCE</name>
<dbReference type="EMBL" id="JAEFBZ010000007">
    <property type="protein sequence ID" value="MBK1611704.1"/>
    <property type="molecule type" value="Genomic_DNA"/>
</dbReference>
<dbReference type="Proteomes" id="UP000613452">
    <property type="component" value="Unassembled WGS sequence"/>
</dbReference>
<sequence length="88" mass="10449">MGLTIRESDEIRKIKSLDGDYYYLQKSAVGFGQEYIFYNEEGEEIETFSPSMSDYFDVDGFYDFEEAEKVLFEGMIIRAEFSYSEFYE</sequence>
<dbReference type="RefSeq" id="WP_200152544.1">
    <property type="nucleotide sequence ID" value="NZ_JAEFBZ010000007.1"/>
</dbReference>
<proteinExistence type="predicted"/>
<protein>
    <recommendedName>
        <fullName evidence="3">Phage protein</fullName>
    </recommendedName>
</protein>
<reference evidence="1 2" key="1">
    <citation type="submission" date="2020-12" db="EMBL/GenBank/DDBJ databases">
        <title>Genome assembly for a thermostable protease producing Bacillus cereus MAKP1 strain isolated from chicken gut.</title>
        <authorList>
            <person name="Malaviya A."/>
        </authorList>
    </citation>
    <scope>NUCLEOTIDE SEQUENCE [LARGE SCALE GENOMIC DNA]</scope>
    <source>
        <strain evidence="1 2">MAKP1</strain>
    </source>
</reference>